<reference evidence="1" key="1">
    <citation type="submission" date="2023-10" db="EMBL/GenBank/DDBJ databases">
        <title>Genome assembly of Pristionchus species.</title>
        <authorList>
            <person name="Yoshida K."/>
            <person name="Sommer R.J."/>
        </authorList>
    </citation>
    <scope>NUCLEOTIDE SEQUENCE</scope>
    <source>
        <strain evidence="1">RS0144</strain>
    </source>
</reference>
<dbReference type="Proteomes" id="UP001432027">
    <property type="component" value="Unassembled WGS sequence"/>
</dbReference>
<organism evidence="1 2">
    <name type="scientific">Pristionchus entomophagus</name>
    <dbReference type="NCBI Taxonomy" id="358040"/>
    <lineage>
        <taxon>Eukaryota</taxon>
        <taxon>Metazoa</taxon>
        <taxon>Ecdysozoa</taxon>
        <taxon>Nematoda</taxon>
        <taxon>Chromadorea</taxon>
        <taxon>Rhabditida</taxon>
        <taxon>Rhabditina</taxon>
        <taxon>Diplogasteromorpha</taxon>
        <taxon>Diplogasteroidea</taxon>
        <taxon>Neodiplogasteridae</taxon>
        <taxon>Pristionchus</taxon>
    </lineage>
</organism>
<sequence length="72" mass="7609">MCFPTKKSHHRSRRLKIIDRLSISLSAIPSGGHGAPGGAAGGGDSGKEFEVDLTVSEDLNPWITVTNRYSGA</sequence>
<evidence type="ECO:0000313" key="1">
    <source>
        <dbReference type="EMBL" id="GMS91219.1"/>
    </source>
</evidence>
<accession>A0AAV5T7D2</accession>
<dbReference type="EMBL" id="BTSX01000003">
    <property type="protein sequence ID" value="GMS91219.1"/>
    <property type="molecule type" value="Genomic_DNA"/>
</dbReference>
<name>A0AAV5T7D2_9BILA</name>
<comment type="caution">
    <text evidence="1">The sequence shown here is derived from an EMBL/GenBank/DDBJ whole genome shotgun (WGS) entry which is preliminary data.</text>
</comment>
<proteinExistence type="predicted"/>
<keyword evidence="2" id="KW-1185">Reference proteome</keyword>
<dbReference type="AlphaFoldDB" id="A0AAV5T7D2"/>
<gene>
    <name evidence="1" type="ORF">PENTCL1PPCAC_13394</name>
</gene>
<protein>
    <submittedName>
        <fullName evidence="1">Uncharacterized protein</fullName>
    </submittedName>
</protein>
<evidence type="ECO:0000313" key="2">
    <source>
        <dbReference type="Proteomes" id="UP001432027"/>
    </source>
</evidence>